<evidence type="ECO:0000313" key="8">
    <source>
        <dbReference type="EMBL" id="CUR57435.1"/>
    </source>
</evidence>
<evidence type="ECO:0000256" key="2">
    <source>
        <dbReference type="ARBA" id="ARBA00022448"/>
    </source>
</evidence>
<feature type="transmembrane region" description="Helical" evidence="6">
    <location>
        <begin position="119"/>
        <end position="137"/>
    </location>
</feature>
<feature type="transmembrane region" description="Helical" evidence="6">
    <location>
        <begin position="84"/>
        <end position="107"/>
    </location>
</feature>
<dbReference type="PANTHER" id="PTHR13414:SF9">
    <property type="entry name" value="PROTON-COUPLED ZINC ANTIPORTER SLC30A9, MITOCHONDRIAL"/>
    <property type="match status" value="1"/>
</dbReference>
<feature type="transmembrane region" description="Helical" evidence="6">
    <location>
        <begin position="170"/>
        <end position="189"/>
    </location>
</feature>
<organism evidence="8">
    <name type="scientific">metagenome</name>
    <dbReference type="NCBI Taxonomy" id="256318"/>
    <lineage>
        <taxon>unclassified sequences</taxon>
        <taxon>metagenomes</taxon>
    </lineage>
</organism>
<gene>
    <name evidence="8" type="ORF">NOCA2420016</name>
</gene>
<dbReference type="GO" id="GO:0006829">
    <property type="term" value="P:zinc ion transport"/>
    <property type="evidence" value="ECO:0007669"/>
    <property type="project" value="InterPro"/>
</dbReference>
<reference evidence="8" key="1">
    <citation type="submission" date="2015-08" db="EMBL/GenBank/DDBJ databases">
        <authorList>
            <person name="Babu N.S."/>
            <person name="Beckwith C.J."/>
            <person name="Beseler K.G."/>
            <person name="Brison A."/>
            <person name="Carone J.V."/>
            <person name="Caskin T.P."/>
            <person name="Diamond M."/>
            <person name="Durham M.E."/>
            <person name="Foxe J.M."/>
            <person name="Go M."/>
            <person name="Henderson B.A."/>
            <person name="Jones I.B."/>
            <person name="McGettigan J.A."/>
            <person name="Micheletti S.J."/>
            <person name="Nasrallah M.E."/>
            <person name="Ortiz D."/>
            <person name="Piller C.R."/>
            <person name="Privatt S.R."/>
            <person name="Schneider S.L."/>
            <person name="Sharp S."/>
            <person name="Smith T.C."/>
            <person name="Stanton J.D."/>
            <person name="Ullery H.E."/>
            <person name="Wilson R.J."/>
            <person name="Serrano M.G."/>
            <person name="Buck G."/>
            <person name="Lee V."/>
            <person name="Wang Y."/>
            <person name="Carvalho R."/>
            <person name="Voegtly L."/>
            <person name="Shi R."/>
            <person name="Duckworth R."/>
            <person name="Johnson A."/>
            <person name="Loviza R."/>
            <person name="Walstead R."/>
            <person name="Shah Z."/>
            <person name="Kiflezghi M."/>
            <person name="Wade K."/>
            <person name="Ball S.L."/>
            <person name="Bradley K.W."/>
            <person name="Asai D.J."/>
            <person name="Bowman C.A."/>
            <person name="Russell D.A."/>
            <person name="Pope W.H."/>
            <person name="Jacobs-Sera D."/>
            <person name="Hendrix R.W."/>
            <person name="Hatfull G.F."/>
        </authorList>
    </citation>
    <scope>NUCLEOTIDE SEQUENCE</scope>
</reference>
<evidence type="ECO:0000256" key="6">
    <source>
        <dbReference type="SAM" id="Phobius"/>
    </source>
</evidence>
<keyword evidence="2" id="KW-0813">Transport</keyword>
<feature type="transmembrane region" description="Helical" evidence="6">
    <location>
        <begin position="201"/>
        <end position="219"/>
    </location>
</feature>
<evidence type="ECO:0000256" key="4">
    <source>
        <dbReference type="ARBA" id="ARBA00022989"/>
    </source>
</evidence>
<evidence type="ECO:0000259" key="7">
    <source>
        <dbReference type="Pfam" id="PF01545"/>
    </source>
</evidence>
<keyword evidence="5 6" id="KW-0472">Membrane</keyword>
<evidence type="ECO:0000256" key="3">
    <source>
        <dbReference type="ARBA" id="ARBA00022692"/>
    </source>
</evidence>
<dbReference type="InterPro" id="IPR002524">
    <property type="entry name" value="Cation_efflux"/>
</dbReference>
<dbReference type="InterPro" id="IPR040177">
    <property type="entry name" value="SLC30A9"/>
</dbReference>
<feature type="transmembrane region" description="Helical" evidence="6">
    <location>
        <begin position="14"/>
        <end position="37"/>
    </location>
</feature>
<proteinExistence type="predicted"/>
<dbReference type="SUPFAM" id="SSF161111">
    <property type="entry name" value="Cation efflux protein transmembrane domain-like"/>
    <property type="match status" value="1"/>
</dbReference>
<comment type="subcellular location">
    <subcellularLocation>
        <location evidence="1">Membrane</location>
        <topology evidence="1">Multi-pass membrane protein</topology>
    </subcellularLocation>
</comment>
<sequence length="319" mass="34308">MSEESPREGASESLVTVVVALLANALIAVAKSVAAVLTGSASMVAEAAHSWADAGNEIFLLIAERQGRRPRDESHPRGYGRDTYIWSLFAAVGLFTAGSVVSLWHGASQLTSEEGPENYLVNYVVLAIAFVLEGISFRQAVGQTRGEAASFGLRPLSFINRTSNPTLRAVFLEDFVALVGILLAAAGIGLHQLTGNPVWDALGSMAVGLLLGAAAVFLINRNRQFLVGQTVSPELWDRALQALLDRPDVDRVTYLHLEYVGASRCFLVAAVDLTGDDAEPLLAVRLRRLEAQIETREFVEDAVLTLSTPDEVALTPQRL</sequence>
<dbReference type="NCBIfam" id="TIGR01297">
    <property type="entry name" value="CDF"/>
    <property type="match status" value="1"/>
</dbReference>
<dbReference type="InterPro" id="IPR058533">
    <property type="entry name" value="Cation_efflux_TM"/>
</dbReference>
<accession>A0A2P2C5Z3</accession>
<dbReference type="Pfam" id="PF01545">
    <property type="entry name" value="Cation_efflux"/>
    <property type="match status" value="1"/>
</dbReference>
<protein>
    <submittedName>
        <fullName evidence="8">Cation diffusion facilitator family transporter</fullName>
    </submittedName>
</protein>
<feature type="domain" description="Cation efflux protein transmembrane" evidence="7">
    <location>
        <begin position="17"/>
        <end position="224"/>
    </location>
</feature>
<evidence type="ECO:0000256" key="5">
    <source>
        <dbReference type="ARBA" id="ARBA00023136"/>
    </source>
</evidence>
<name>A0A2P2C5Z3_9ZZZZ</name>
<keyword evidence="3 6" id="KW-0812">Transmembrane</keyword>
<evidence type="ECO:0000256" key="1">
    <source>
        <dbReference type="ARBA" id="ARBA00004141"/>
    </source>
</evidence>
<dbReference type="Gene3D" id="1.20.1510.10">
    <property type="entry name" value="Cation efflux protein transmembrane domain"/>
    <property type="match status" value="1"/>
</dbReference>
<dbReference type="PANTHER" id="PTHR13414">
    <property type="entry name" value="HUEL-CATION TRANSPORTER"/>
    <property type="match status" value="1"/>
</dbReference>
<dbReference type="AlphaFoldDB" id="A0A2P2C5Z3"/>
<keyword evidence="4 6" id="KW-1133">Transmembrane helix</keyword>
<dbReference type="InterPro" id="IPR027469">
    <property type="entry name" value="Cation_efflux_TMD_sf"/>
</dbReference>
<dbReference type="GO" id="GO:0016020">
    <property type="term" value="C:membrane"/>
    <property type="evidence" value="ECO:0007669"/>
    <property type="project" value="UniProtKB-SubCell"/>
</dbReference>
<dbReference type="EMBL" id="CZKA01000037">
    <property type="protein sequence ID" value="CUR57435.1"/>
    <property type="molecule type" value="Genomic_DNA"/>
</dbReference>
<dbReference type="GO" id="GO:0008324">
    <property type="term" value="F:monoatomic cation transmembrane transporter activity"/>
    <property type="evidence" value="ECO:0007669"/>
    <property type="project" value="InterPro"/>
</dbReference>